<reference evidence="2 3" key="1">
    <citation type="journal article" date="2023" name="Plants (Basel)">
        <title>Bridging the Gap: Combining Genomics and Transcriptomics Approaches to Understand Stylosanthes scabra, an Orphan Legume from the Brazilian Caatinga.</title>
        <authorList>
            <person name="Ferreira-Neto J.R.C."/>
            <person name="da Silva M.D."/>
            <person name="Binneck E."/>
            <person name="de Melo N.F."/>
            <person name="da Silva R.H."/>
            <person name="de Melo A.L.T.M."/>
            <person name="Pandolfi V."/>
            <person name="Bustamante F.O."/>
            <person name="Brasileiro-Vidal A.C."/>
            <person name="Benko-Iseppon A.M."/>
        </authorList>
    </citation>
    <scope>NUCLEOTIDE SEQUENCE [LARGE SCALE GENOMIC DNA]</scope>
    <source>
        <tissue evidence="2">Leaves</tissue>
    </source>
</reference>
<organism evidence="2 3">
    <name type="scientific">Stylosanthes scabra</name>
    <dbReference type="NCBI Taxonomy" id="79078"/>
    <lineage>
        <taxon>Eukaryota</taxon>
        <taxon>Viridiplantae</taxon>
        <taxon>Streptophyta</taxon>
        <taxon>Embryophyta</taxon>
        <taxon>Tracheophyta</taxon>
        <taxon>Spermatophyta</taxon>
        <taxon>Magnoliopsida</taxon>
        <taxon>eudicotyledons</taxon>
        <taxon>Gunneridae</taxon>
        <taxon>Pentapetalae</taxon>
        <taxon>rosids</taxon>
        <taxon>fabids</taxon>
        <taxon>Fabales</taxon>
        <taxon>Fabaceae</taxon>
        <taxon>Papilionoideae</taxon>
        <taxon>50 kb inversion clade</taxon>
        <taxon>dalbergioids sensu lato</taxon>
        <taxon>Dalbergieae</taxon>
        <taxon>Pterocarpus clade</taxon>
        <taxon>Stylosanthes</taxon>
    </lineage>
</organism>
<sequence>MSEPAAADDTESMASSPPPPPAQHKSWADEADDDAAATDETTTKEPSTSSPSLNFDELAIDENKTPPKLLDYGKTPISKRLPPETRRTPRWRRSRT</sequence>
<dbReference type="EMBL" id="JASCZI010241689">
    <property type="protein sequence ID" value="MED6204910.1"/>
    <property type="molecule type" value="Genomic_DNA"/>
</dbReference>
<feature type="compositionally biased region" description="Acidic residues" evidence="1">
    <location>
        <begin position="1"/>
        <end position="11"/>
    </location>
</feature>
<gene>
    <name evidence="2" type="ORF">PIB30_013154</name>
</gene>
<comment type="caution">
    <text evidence="2">The sequence shown here is derived from an EMBL/GenBank/DDBJ whole genome shotgun (WGS) entry which is preliminary data.</text>
</comment>
<dbReference type="Proteomes" id="UP001341840">
    <property type="component" value="Unassembled WGS sequence"/>
</dbReference>
<keyword evidence="3" id="KW-1185">Reference proteome</keyword>
<name>A0ABU6Y3G6_9FABA</name>
<protein>
    <submittedName>
        <fullName evidence="2">Uncharacterized protein</fullName>
    </submittedName>
</protein>
<evidence type="ECO:0000256" key="1">
    <source>
        <dbReference type="SAM" id="MobiDB-lite"/>
    </source>
</evidence>
<evidence type="ECO:0000313" key="3">
    <source>
        <dbReference type="Proteomes" id="UP001341840"/>
    </source>
</evidence>
<feature type="region of interest" description="Disordered" evidence="1">
    <location>
        <begin position="1"/>
        <end position="96"/>
    </location>
</feature>
<evidence type="ECO:0000313" key="2">
    <source>
        <dbReference type="EMBL" id="MED6204910.1"/>
    </source>
</evidence>
<proteinExistence type="predicted"/>
<accession>A0ABU6Y3G6</accession>
<feature type="compositionally biased region" description="Low complexity" evidence="1">
    <location>
        <begin position="38"/>
        <end position="52"/>
    </location>
</feature>